<accession>A0A3M2L4S9</accession>
<dbReference type="InterPro" id="IPR020846">
    <property type="entry name" value="MFS_dom"/>
</dbReference>
<feature type="transmembrane region" description="Helical" evidence="9">
    <location>
        <begin position="278"/>
        <end position="296"/>
    </location>
</feature>
<dbReference type="Proteomes" id="UP000279275">
    <property type="component" value="Unassembled WGS sequence"/>
</dbReference>
<dbReference type="Gene3D" id="2.60.40.10">
    <property type="entry name" value="Immunoglobulins"/>
    <property type="match status" value="1"/>
</dbReference>
<dbReference type="InterPro" id="IPR004638">
    <property type="entry name" value="EmrB-like"/>
</dbReference>
<reference evidence="11 12" key="1">
    <citation type="submission" date="2018-10" db="EMBL/GenBank/DDBJ databases">
        <title>Isolation from cow dung.</title>
        <authorList>
            <person name="Ling L."/>
        </authorList>
    </citation>
    <scope>NUCLEOTIDE SEQUENCE [LARGE SCALE GENOMIC DNA]</scope>
    <source>
        <strain evidence="11 12">NEAU-LL90</strain>
    </source>
</reference>
<dbReference type="PANTHER" id="PTHR23501">
    <property type="entry name" value="MAJOR FACILITATOR SUPERFAMILY"/>
    <property type="match status" value="1"/>
</dbReference>
<evidence type="ECO:0000256" key="9">
    <source>
        <dbReference type="SAM" id="Phobius"/>
    </source>
</evidence>
<evidence type="ECO:0000256" key="7">
    <source>
        <dbReference type="ARBA" id="ARBA00023136"/>
    </source>
</evidence>
<feature type="transmembrane region" description="Helical" evidence="9">
    <location>
        <begin position="316"/>
        <end position="341"/>
    </location>
</feature>
<dbReference type="InterPro" id="IPR011701">
    <property type="entry name" value="MFS"/>
</dbReference>
<comment type="subcellular location">
    <subcellularLocation>
        <location evidence="1">Cell membrane</location>
        <topology evidence="1">Multi-pass membrane protein</topology>
    </subcellularLocation>
</comment>
<dbReference type="NCBIfam" id="TIGR00711">
    <property type="entry name" value="efflux_EmrB"/>
    <property type="match status" value="1"/>
</dbReference>
<feature type="transmembrane region" description="Helical" evidence="9">
    <location>
        <begin position="122"/>
        <end position="145"/>
    </location>
</feature>
<dbReference type="CDD" id="cd17502">
    <property type="entry name" value="MFS_Azr1_MDR_like"/>
    <property type="match status" value="1"/>
</dbReference>
<evidence type="ECO:0000256" key="3">
    <source>
        <dbReference type="ARBA" id="ARBA00022448"/>
    </source>
</evidence>
<feature type="transmembrane region" description="Helical" evidence="9">
    <location>
        <begin position="382"/>
        <end position="401"/>
    </location>
</feature>
<evidence type="ECO:0000256" key="8">
    <source>
        <dbReference type="SAM" id="MobiDB-lite"/>
    </source>
</evidence>
<name>A0A3M2L4S9_9NOCA</name>
<feature type="transmembrane region" description="Helical" evidence="9">
    <location>
        <begin position="92"/>
        <end position="110"/>
    </location>
</feature>
<dbReference type="Gene3D" id="1.20.1720.10">
    <property type="entry name" value="Multidrug resistance protein D"/>
    <property type="match status" value="1"/>
</dbReference>
<evidence type="ECO:0000256" key="6">
    <source>
        <dbReference type="ARBA" id="ARBA00022989"/>
    </source>
</evidence>
<feature type="transmembrane region" description="Helical" evidence="9">
    <location>
        <begin position="353"/>
        <end position="370"/>
    </location>
</feature>
<keyword evidence="6 9" id="KW-1133">Transmembrane helix</keyword>
<dbReference type="Pfam" id="PF13620">
    <property type="entry name" value="CarboxypepD_reg"/>
    <property type="match status" value="3"/>
</dbReference>
<evidence type="ECO:0000256" key="1">
    <source>
        <dbReference type="ARBA" id="ARBA00004651"/>
    </source>
</evidence>
<sequence>MDGDPLGIRFSFTVTHARFTHSRLKQGLTMTNTLTREPVKVPAPSPKTLSHRQILSVLSGLLLGMFLAALDQNIVSVAIVRIANSLHGFDKQAWVTTAYLITATISTPLYGKLADIYGRKPCYLISIGIFVIGSAACTFATSMYQLAGFRAFQGLGAGGLMSLAFTIIGDLVPVRERVRYQGYFMMVWGVSTVLGPVLGGFFSDYQHLGGLAGWRWVFLVNVPIGLFALFVVSRSLNLAHVPRKQRVDWPGAIALAFTVVPLLIVAEQGRTWGWTSRRAVLCYCIGSASLMILLIIEQLMEDSALIPLRLFADPTFAVTIAGGFVVGVAMFGAISMVPLYLQVVRGYSPTKSGLMMLPLVLGIMVGSQLAGQITKVTGRYKFLPVAGTAVIALGALLYAHVHYDSAVWQPLCYSAIIGFGLGGCMQTLIIAAQNAGPRADLGVSTATATFFRQMGGTLGVAVFLTILFNLLPRKILHAFGGALPPGFDADRLNGLQSNTSGIAALPPELRRPILIGFTDALHAVFYAGAAAAVLACVVLVFMREIPLRDAAAPAAEPAPEPAEPVDLEPVESGEYVYEIVAGGDSPNRDLPDDGPAEPDEQTEPDVPLTAVAESTVVPEADTEPEPDPEESDMADPDDTDVAYLNLAQVPDYPTDEHAVLSFGPHSSQTGETVDPLTVTAALTGGATDFIYDPLGQPPAEGPWFAGRVQREDGNPVPGAALTLIDPRGHQVSRDTARADGEFTLAAPEPGSYVLIAAAAGHQPTAVNVVIGERPHAIDVTLAGAGELSGVVRGGGEPIAGATVTLADLHGEVVGAAVTGPDGYYTCRGIISGTYTLVAVADHMRPAAGTLVVPETGLLRHDLELAPMAVLEGAAWADGRAVADAQVTVLDATGELIARTHTDELGHYLVPDLPEGVYTVVARGYPVVTSRVAIAGAETTHDLVLGYEALD</sequence>
<evidence type="ECO:0000259" key="10">
    <source>
        <dbReference type="PROSITE" id="PS50850"/>
    </source>
</evidence>
<dbReference type="GO" id="GO:0005975">
    <property type="term" value="P:carbohydrate metabolic process"/>
    <property type="evidence" value="ECO:0007669"/>
    <property type="project" value="UniProtKB-ARBA"/>
</dbReference>
<dbReference type="Pfam" id="PF07690">
    <property type="entry name" value="MFS_1"/>
    <property type="match status" value="1"/>
</dbReference>
<proteinExistence type="inferred from homology"/>
<feature type="transmembrane region" description="Helical" evidence="9">
    <location>
        <begin position="450"/>
        <end position="471"/>
    </location>
</feature>
<feature type="region of interest" description="Disordered" evidence="8">
    <location>
        <begin position="581"/>
        <end position="637"/>
    </location>
</feature>
<feature type="transmembrane region" description="Helical" evidence="9">
    <location>
        <begin position="183"/>
        <end position="202"/>
    </location>
</feature>
<feature type="transmembrane region" description="Helical" evidence="9">
    <location>
        <begin position="151"/>
        <end position="171"/>
    </location>
</feature>
<dbReference type="InterPro" id="IPR013783">
    <property type="entry name" value="Ig-like_fold"/>
</dbReference>
<feature type="transmembrane region" description="Helical" evidence="9">
    <location>
        <begin position="54"/>
        <end position="80"/>
    </location>
</feature>
<keyword evidence="12" id="KW-1185">Reference proteome</keyword>
<keyword evidence="4" id="KW-1003">Cell membrane</keyword>
<dbReference type="SUPFAM" id="SSF49464">
    <property type="entry name" value="Carboxypeptidase regulatory domain-like"/>
    <property type="match status" value="1"/>
</dbReference>
<feature type="compositionally biased region" description="Acidic residues" evidence="8">
    <location>
        <begin position="592"/>
        <end position="603"/>
    </location>
</feature>
<dbReference type="AlphaFoldDB" id="A0A3M2L4S9"/>
<dbReference type="InterPro" id="IPR036259">
    <property type="entry name" value="MFS_trans_sf"/>
</dbReference>
<comment type="similarity">
    <text evidence="2">Belongs to the major facilitator superfamily. TCR/Tet family.</text>
</comment>
<evidence type="ECO:0000256" key="2">
    <source>
        <dbReference type="ARBA" id="ARBA00007520"/>
    </source>
</evidence>
<dbReference type="Gene3D" id="1.20.1250.20">
    <property type="entry name" value="MFS general substrate transporter like domains"/>
    <property type="match status" value="1"/>
</dbReference>
<keyword evidence="7 9" id="KW-0472">Membrane</keyword>
<dbReference type="SUPFAM" id="SSF103473">
    <property type="entry name" value="MFS general substrate transporter"/>
    <property type="match status" value="1"/>
</dbReference>
<dbReference type="PANTHER" id="PTHR23501:SF197">
    <property type="entry name" value="COMD"/>
    <property type="match status" value="1"/>
</dbReference>
<dbReference type="GO" id="GO:0022857">
    <property type="term" value="F:transmembrane transporter activity"/>
    <property type="evidence" value="ECO:0007669"/>
    <property type="project" value="InterPro"/>
</dbReference>
<comment type="caution">
    <text evidence="11">The sequence shown here is derived from an EMBL/GenBank/DDBJ whole genome shotgun (WGS) entry which is preliminary data.</text>
</comment>
<keyword evidence="5 9" id="KW-0812">Transmembrane</keyword>
<dbReference type="SUPFAM" id="SSF49478">
    <property type="entry name" value="Cna protein B-type domain"/>
    <property type="match status" value="2"/>
</dbReference>
<gene>
    <name evidence="11" type="ORF">EBN03_11410</name>
</gene>
<feature type="domain" description="Major facilitator superfamily (MFS) profile" evidence="10">
    <location>
        <begin position="57"/>
        <end position="547"/>
    </location>
</feature>
<dbReference type="Gene3D" id="2.60.40.1120">
    <property type="entry name" value="Carboxypeptidase-like, regulatory domain"/>
    <property type="match status" value="2"/>
</dbReference>
<keyword evidence="3" id="KW-0813">Transport</keyword>
<organism evidence="11 12">
    <name type="scientific">Nocardia stercoris</name>
    <dbReference type="NCBI Taxonomy" id="2483361"/>
    <lineage>
        <taxon>Bacteria</taxon>
        <taxon>Bacillati</taxon>
        <taxon>Actinomycetota</taxon>
        <taxon>Actinomycetes</taxon>
        <taxon>Mycobacteriales</taxon>
        <taxon>Nocardiaceae</taxon>
        <taxon>Nocardia</taxon>
    </lineage>
</organism>
<feature type="transmembrane region" description="Helical" evidence="9">
    <location>
        <begin position="520"/>
        <end position="541"/>
    </location>
</feature>
<evidence type="ECO:0000256" key="4">
    <source>
        <dbReference type="ARBA" id="ARBA00022475"/>
    </source>
</evidence>
<dbReference type="InterPro" id="IPR008969">
    <property type="entry name" value="CarboxyPept-like_regulatory"/>
</dbReference>
<dbReference type="EMBL" id="RFFH01000004">
    <property type="protein sequence ID" value="RMI32581.1"/>
    <property type="molecule type" value="Genomic_DNA"/>
</dbReference>
<evidence type="ECO:0000313" key="12">
    <source>
        <dbReference type="Proteomes" id="UP000279275"/>
    </source>
</evidence>
<dbReference type="PROSITE" id="PS50850">
    <property type="entry name" value="MFS"/>
    <property type="match status" value="1"/>
</dbReference>
<evidence type="ECO:0000256" key="5">
    <source>
        <dbReference type="ARBA" id="ARBA00022692"/>
    </source>
</evidence>
<evidence type="ECO:0000313" key="11">
    <source>
        <dbReference type="EMBL" id="RMI32581.1"/>
    </source>
</evidence>
<feature type="transmembrane region" description="Helical" evidence="9">
    <location>
        <begin position="407"/>
        <end position="429"/>
    </location>
</feature>
<dbReference type="GO" id="GO:0005886">
    <property type="term" value="C:plasma membrane"/>
    <property type="evidence" value="ECO:0007669"/>
    <property type="project" value="UniProtKB-SubCell"/>
</dbReference>
<feature type="transmembrane region" description="Helical" evidence="9">
    <location>
        <begin position="214"/>
        <end position="235"/>
    </location>
</feature>
<dbReference type="FunFam" id="1.20.1720.10:FF:000004">
    <property type="entry name" value="EmrB/QacA family drug resistance transporter"/>
    <property type="match status" value="1"/>
</dbReference>
<feature type="compositionally biased region" description="Acidic residues" evidence="8">
    <location>
        <begin position="620"/>
        <end position="637"/>
    </location>
</feature>
<protein>
    <submittedName>
        <fullName evidence="11">DHA2 family efflux MFS transporter permease subunit</fullName>
    </submittedName>
</protein>